<dbReference type="EMBL" id="JBHRSA010000056">
    <property type="protein sequence ID" value="MFC3041583.1"/>
    <property type="molecule type" value="Genomic_DNA"/>
</dbReference>
<evidence type="ECO:0000313" key="2">
    <source>
        <dbReference type="Proteomes" id="UP001595279"/>
    </source>
</evidence>
<protein>
    <submittedName>
        <fullName evidence="1">Uncharacterized protein</fullName>
    </submittedName>
</protein>
<sequence length="74" mass="9044">MQFDQKLKSLLDEASLYGLMAKRYEYSDPQRHMYFYQKHFQAVMKLEQHYMMMESHNNSSHNHSHHQAGNFPMY</sequence>
<gene>
    <name evidence="1" type="ORF">ACFOGI_15155</name>
</gene>
<reference evidence="2" key="1">
    <citation type="journal article" date="2019" name="Int. J. Syst. Evol. Microbiol.">
        <title>The Global Catalogue of Microorganisms (GCM) 10K type strain sequencing project: providing services to taxonomists for standard genome sequencing and annotation.</title>
        <authorList>
            <consortium name="The Broad Institute Genomics Platform"/>
            <consortium name="The Broad Institute Genome Sequencing Center for Infectious Disease"/>
            <person name="Wu L."/>
            <person name="Ma J."/>
        </authorList>
    </citation>
    <scope>NUCLEOTIDE SEQUENCE [LARGE SCALE GENOMIC DNA]</scope>
    <source>
        <strain evidence="2">KCTC 13128</strain>
    </source>
</reference>
<dbReference type="Proteomes" id="UP001595279">
    <property type="component" value="Unassembled WGS sequence"/>
</dbReference>
<proteinExistence type="predicted"/>
<evidence type="ECO:0000313" key="1">
    <source>
        <dbReference type="EMBL" id="MFC3041583.1"/>
    </source>
</evidence>
<accession>A0ABV7CZP9</accession>
<name>A0ABV7CZP9_9BACI</name>
<dbReference type="RefSeq" id="WP_390274351.1">
    <property type="nucleotide sequence ID" value="NZ_JBHRSA010000056.1"/>
</dbReference>
<organism evidence="1 2">
    <name type="scientific">Virgibacillus xinjiangensis</name>
    <dbReference type="NCBI Taxonomy" id="393090"/>
    <lineage>
        <taxon>Bacteria</taxon>
        <taxon>Bacillati</taxon>
        <taxon>Bacillota</taxon>
        <taxon>Bacilli</taxon>
        <taxon>Bacillales</taxon>
        <taxon>Bacillaceae</taxon>
        <taxon>Virgibacillus</taxon>
    </lineage>
</organism>
<keyword evidence="2" id="KW-1185">Reference proteome</keyword>
<comment type="caution">
    <text evidence="1">The sequence shown here is derived from an EMBL/GenBank/DDBJ whole genome shotgun (WGS) entry which is preliminary data.</text>
</comment>